<dbReference type="RefSeq" id="XP_067526640.1">
    <property type="nucleotide sequence ID" value="XM_067670539.1"/>
</dbReference>
<evidence type="ECO:0000313" key="2">
    <source>
        <dbReference type="Proteomes" id="UP000009138"/>
    </source>
</evidence>
<name>I1CS14_RHIO9</name>
<protein>
    <submittedName>
        <fullName evidence="1">Uncharacterized protein</fullName>
    </submittedName>
</protein>
<dbReference type="Proteomes" id="UP000009138">
    <property type="component" value="Unassembled WGS sequence"/>
</dbReference>
<dbReference type="GeneID" id="93622920"/>
<sequence length="84" mass="9895">MYNRKSWNVKKASAQSNQGVDIDPELHFDNLESDKTYLFNLDTECFSIEFDETDTAYKRILQQREIIKQRRCIMSVNLLNGFGI</sequence>
<accession>I1CS14</accession>
<proteinExistence type="predicted"/>
<dbReference type="EMBL" id="CH476749">
    <property type="protein sequence ID" value="EIE91244.1"/>
    <property type="molecule type" value="Genomic_DNA"/>
</dbReference>
<evidence type="ECO:0000313" key="1">
    <source>
        <dbReference type="EMBL" id="EIE91244.1"/>
    </source>
</evidence>
<gene>
    <name evidence="1" type="ORF">RO3G_15955</name>
</gene>
<reference evidence="1 2" key="1">
    <citation type="journal article" date="2009" name="PLoS Genet.">
        <title>Genomic analysis of the basal lineage fungus Rhizopus oryzae reveals a whole-genome duplication.</title>
        <authorList>
            <person name="Ma L.-J."/>
            <person name="Ibrahim A.S."/>
            <person name="Skory C."/>
            <person name="Grabherr M.G."/>
            <person name="Burger G."/>
            <person name="Butler M."/>
            <person name="Elias M."/>
            <person name="Idnurm A."/>
            <person name="Lang B.F."/>
            <person name="Sone T."/>
            <person name="Abe A."/>
            <person name="Calvo S.E."/>
            <person name="Corrochano L.M."/>
            <person name="Engels R."/>
            <person name="Fu J."/>
            <person name="Hansberg W."/>
            <person name="Kim J.-M."/>
            <person name="Kodira C.D."/>
            <person name="Koehrsen M.J."/>
            <person name="Liu B."/>
            <person name="Miranda-Saavedra D."/>
            <person name="O'Leary S."/>
            <person name="Ortiz-Castellanos L."/>
            <person name="Poulter R."/>
            <person name="Rodriguez-Romero J."/>
            <person name="Ruiz-Herrera J."/>
            <person name="Shen Y.-Q."/>
            <person name="Zeng Q."/>
            <person name="Galagan J."/>
            <person name="Birren B.W."/>
            <person name="Cuomo C.A."/>
            <person name="Wickes B.L."/>
        </authorList>
    </citation>
    <scope>NUCLEOTIDE SEQUENCE [LARGE SCALE GENOMIC DNA]</scope>
    <source>
        <strain evidence="2">RA 99-880 / ATCC MYA-4621 / FGSC 9543 / NRRL 43880</strain>
    </source>
</reference>
<keyword evidence="2" id="KW-1185">Reference proteome</keyword>
<organism evidence="1 2">
    <name type="scientific">Rhizopus delemar (strain RA 99-880 / ATCC MYA-4621 / FGSC 9543 / NRRL 43880)</name>
    <name type="common">Mucormycosis agent</name>
    <name type="synonym">Rhizopus arrhizus var. delemar</name>
    <dbReference type="NCBI Taxonomy" id="246409"/>
    <lineage>
        <taxon>Eukaryota</taxon>
        <taxon>Fungi</taxon>
        <taxon>Fungi incertae sedis</taxon>
        <taxon>Mucoromycota</taxon>
        <taxon>Mucoromycotina</taxon>
        <taxon>Mucoromycetes</taxon>
        <taxon>Mucorales</taxon>
        <taxon>Mucorineae</taxon>
        <taxon>Rhizopodaceae</taxon>
        <taxon>Rhizopus</taxon>
    </lineage>
</organism>
<dbReference type="InParanoid" id="I1CS14"/>
<dbReference type="VEuPathDB" id="FungiDB:RO3G_15955"/>
<dbReference type="AlphaFoldDB" id="I1CS14"/>